<dbReference type="InterPro" id="IPR036097">
    <property type="entry name" value="HisK_dim/P_sf"/>
</dbReference>
<dbReference type="Proteomes" id="UP000031938">
    <property type="component" value="Unassembled WGS sequence"/>
</dbReference>
<keyword evidence="6 16" id="KW-0808">Transferase</keyword>
<evidence type="ECO:0000256" key="12">
    <source>
        <dbReference type="ARBA" id="ARBA00023012"/>
    </source>
</evidence>
<keyword evidence="17" id="KW-1185">Reference proteome</keyword>
<dbReference type="OrthoDB" id="9815750at2"/>
<dbReference type="EMBL" id="JXRP01000018">
    <property type="protein sequence ID" value="KIL45293.1"/>
    <property type="molecule type" value="Genomic_DNA"/>
</dbReference>
<keyword evidence="10" id="KW-0067">ATP-binding</keyword>
<sequence>MIFATKDLLVNFLFIILPLLLVQTFSLLKYKYRIEELKKWIFLIVPAISIILCMLFPIAIDDQYIWDLRAIPFIIGGLYGGYKLGGILLAIILVVRFLLGGDGFYVIVFSYSILFLLLLTISKYYLKLTLIQKLLACCSLIFVSIVTKLIFLELFFDVAMDIFIWSQYIASNVICMFFTTILWEVIRTNLEVLEKIIKAEKLETVSHLAASISHEVRNPLTITRGFVQLLSDEDTSKNSRERYIGIALEELDRATEIINDYLTFARPVLEKKEKINVLDEIVHTVKIIIPFANMNGVNVRFPLINNANIFVIGERKKFQQCLINILKNGVESMQKGGELEIDLTSLHPYIQINIRDEGKGMTQEQINRLGEPYFTTKEKGTGLGMMVSYSIIRGMEGEIDVESQEGKGTCFSIKLPIVHSQIG</sequence>
<evidence type="ECO:0000256" key="4">
    <source>
        <dbReference type="ARBA" id="ARBA00022475"/>
    </source>
</evidence>
<dbReference type="InterPro" id="IPR036890">
    <property type="entry name" value="HATPase_C_sf"/>
</dbReference>
<evidence type="ECO:0000256" key="8">
    <source>
        <dbReference type="ARBA" id="ARBA00022741"/>
    </source>
</evidence>
<feature type="transmembrane region" description="Helical" evidence="14">
    <location>
        <begin position="162"/>
        <end position="186"/>
    </location>
</feature>
<feature type="transmembrane region" description="Helical" evidence="14">
    <location>
        <begin position="104"/>
        <end position="122"/>
    </location>
</feature>
<dbReference type="STRING" id="889306.KP78_28370"/>
<dbReference type="Gene3D" id="1.10.1760.20">
    <property type="match status" value="1"/>
</dbReference>
<protein>
    <recommendedName>
        <fullName evidence="3">histidine kinase</fullName>
        <ecNumber evidence="3">2.7.13.3</ecNumber>
    </recommendedName>
</protein>
<keyword evidence="9 16" id="KW-0418">Kinase</keyword>
<dbReference type="Pfam" id="PF07694">
    <property type="entry name" value="5TM-5TMR_LYT"/>
    <property type="match status" value="1"/>
</dbReference>
<dbReference type="SMART" id="SM00388">
    <property type="entry name" value="HisKA"/>
    <property type="match status" value="1"/>
</dbReference>
<dbReference type="SUPFAM" id="SSF55874">
    <property type="entry name" value="ATPase domain of HSP90 chaperone/DNA topoisomerase II/histidine kinase"/>
    <property type="match status" value="1"/>
</dbReference>
<dbReference type="InterPro" id="IPR004358">
    <property type="entry name" value="Sig_transdc_His_kin-like_C"/>
</dbReference>
<dbReference type="GO" id="GO:0005524">
    <property type="term" value="F:ATP binding"/>
    <property type="evidence" value="ECO:0007669"/>
    <property type="project" value="UniProtKB-KW"/>
</dbReference>
<organism evidence="16 17">
    <name type="scientific">Jeotgalibacillus soli</name>
    <dbReference type="NCBI Taxonomy" id="889306"/>
    <lineage>
        <taxon>Bacteria</taxon>
        <taxon>Bacillati</taxon>
        <taxon>Bacillota</taxon>
        <taxon>Bacilli</taxon>
        <taxon>Bacillales</taxon>
        <taxon>Caryophanaceae</taxon>
        <taxon>Jeotgalibacillus</taxon>
    </lineage>
</organism>
<dbReference type="InterPro" id="IPR003594">
    <property type="entry name" value="HATPase_dom"/>
</dbReference>
<dbReference type="AlphaFoldDB" id="A0A0C2VMR1"/>
<feature type="transmembrane region" description="Helical" evidence="14">
    <location>
        <begin position="134"/>
        <end position="156"/>
    </location>
</feature>
<reference evidence="16 17" key="1">
    <citation type="submission" date="2015-01" db="EMBL/GenBank/DDBJ databases">
        <title>Genome sequencing of Jeotgalibacillus soli.</title>
        <authorList>
            <person name="Goh K.M."/>
            <person name="Chan K.-G."/>
            <person name="Yaakop A.S."/>
            <person name="Ee R."/>
            <person name="Gan H.M."/>
            <person name="Chan C.S."/>
        </authorList>
    </citation>
    <scope>NUCLEOTIDE SEQUENCE [LARGE SCALE GENOMIC DNA]</scope>
    <source>
        <strain evidence="16 17">P9</strain>
    </source>
</reference>
<feature type="transmembrane region" description="Helical" evidence="14">
    <location>
        <begin position="40"/>
        <end position="60"/>
    </location>
</feature>
<dbReference type="Pfam" id="PF02518">
    <property type="entry name" value="HATPase_c"/>
    <property type="match status" value="1"/>
</dbReference>
<evidence type="ECO:0000256" key="7">
    <source>
        <dbReference type="ARBA" id="ARBA00022692"/>
    </source>
</evidence>
<feature type="transmembrane region" description="Helical" evidence="14">
    <location>
        <begin position="72"/>
        <end position="98"/>
    </location>
</feature>
<keyword evidence="13 14" id="KW-0472">Membrane</keyword>
<comment type="subcellular location">
    <subcellularLocation>
        <location evidence="2">Cell membrane</location>
        <topology evidence="2">Multi-pass membrane protein</topology>
    </subcellularLocation>
</comment>
<evidence type="ECO:0000256" key="5">
    <source>
        <dbReference type="ARBA" id="ARBA00022553"/>
    </source>
</evidence>
<dbReference type="RefSeq" id="WP_041089607.1">
    <property type="nucleotide sequence ID" value="NZ_JXRP01000018.1"/>
</dbReference>
<evidence type="ECO:0000256" key="1">
    <source>
        <dbReference type="ARBA" id="ARBA00000085"/>
    </source>
</evidence>
<keyword evidence="5" id="KW-0597">Phosphoprotein</keyword>
<dbReference type="InterPro" id="IPR003661">
    <property type="entry name" value="HisK_dim/P_dom"/>
</dbReference>
<dbReference type="InterPro" id="IPR011620">
    <property type="entry name" value="Sig_transdc_His_kinase_LytS_TM"/>
</dbReference>
<dbReference type="GO" id="GO:0000155">
    <property type="term" value="F:phosphorelay sensor kinase activity"/>
    <property type="evidence" value="ECO:0007669"/>
    <property type="project" value="InterPro"/>
</dbReference>
<gene>
    <name evidence="16" type="ORF">KP78_28370</name>
</gene>
<name>A0A0C2VMR1_9BACL</name>
<evidence type="ECO:0000256" key="3">
    <source>
        <dbReference type="ARBA" id="ARBA00012438"/>
    </source>
</evidence>
<dbReference type="SMART" id="SM00387">
    <property type="entry name" value="HATPase_c"/>
    <property type="match status" value="1"/>
</dbReference>
<dbReference type="PROSITE" id="PS50109">
    <property type="entry name" value="HIS_KIN"/>
    <property type="match status" value="1"/>
</dbReference>
<evidence type="ECO:0000256" key="10">
    <source>
        <dbReference type="ARBA" id="ARBA00022840"/>
    </source>
</evidence>
<proteinExistence type="predicted"/>
<dbReference type="GO" id="GO:0071555">
    <property type="term" value="P:cell wall organization"/>
    <property type="evidence" value="ECO:0007669"/>
    <property type="project" value="InterPro"/>
</dbReference>
<evidence type="ECO:0000256" key="9">
    <source>
        <dbReference type="ARBA" id="ARBA00022777"/>
    </source>
</evidence>
<dbReference type="PATRIC" id="fig|889306.3.peg.2850"/>
<keyword evidence="11 14" id="KW-1133">Transmembrane helix</keyword>
<keyword evidence="7 14" id="KW-0812">Transmembrane</keyword>
<accession>A0A0C2VMR1</accession>
<evidence type="ECO:0000256" key="13">
    <source>
        <dbReference type="ARBA" id="ARBA00023136"/>
    </source>
</evidence>
<dbReference type="InterPro" id="IPR005467">
    <property type="entry name" value="His_kinase_dom"/>
</dbReference>
<dbReference type="Gene3D" id="1.10.287.130">
    <property type="match status" value="1"/>
</dbReference>
<evidence type="ECO:0000313" key="17">
    <source>
        <dbReference type="Proteomes" id="UP000031938"/>
    </source>
</evidence>
<dbReference type="PANTHER" id="PTHR43065">
    <property type="entry name" value="SENSOR HISTIDINE KINASE"/>
    <property type="match status" value="1"/>
</dbReference>
<evidence type="ECO:0000256" key="6">
    <source>
        <dbReference type="ARBA" id="ARBA00022679"/>
    </source>
</evidence>
<keyword evidence="8" id="KW-0547">Nucleotide-binding</keyword>
<dbReference type="Gene3D" id="3.30.565.10">
    <property type="entry name" value="Histidine kinase-like ATPase, C-terminal domain"/>
    <property type="match status" value="1"/>
</dbReference>
<feature type="domain" description="Histidine kinase" evidence="15">
    <location>
        <begin position="211"/>
        <end position="419"/>
    </location>
</feature>
<evidence type="ECO:0000259" key="15">
    <source>
        <dbReference type="PROSITE" id="PS50109"/>
    </source>
</evidence>
<dbReference type="CDD" id="cd00082">
    <property type="entry name" value="HisKA"/>
    <property type="match status" value="1"/>
</dbReference>
<dbReference type="SUPFAM" id="SSF47384">
    <property type="entry name" value="Homodimeric domain of signal transducing histidine kinase"/>
    <property type="match status" value="1"/>
</dbReference>
<evidence type="ECO:0000256" key="14">
    <source>
        <dbReference type="SAM" id="Phobius"/>
    </source>
</evidence>
<keyword evidence="12" id="KW-0902">Two-component regulatory system</keyword>
<dbReference type="Pfam" id="PF00512">
    <property type="entry name" value="HisKA"/>
    <property type="match status" value="1"/>
</dbReference>
<dbReference type="PANTHER" id="PTHR43065:SF46">
    <property type="entry name" value="C4-DICARBOXYLATE TRANSPORT SENSOR PROTEIN DCTB"/>
    <property type="match status" value="1"/>
</dbReference>
<comment type="catalytic activity">
    <reaction evidence="1">
        <text>ATP + protein L-histidine = ADP + protein N-phospho-L-histidine.</text>
        <dbReference type="EC" id="2.7.13.3"/>
    </reaction>
</comment>
<dbReference type="EC" id="2.7.13.3" evidence="3"/>
<comment type="caution">
    <text evidence="16">The sequence shown here is derived from an EMBL/GenBank/DDBJ whole genome shotgun (WGS) entry which is preliminary data.</text>
</comment>
<keyword evidence="4" id="KW-1003">Cell membrane</keyword>
<evidence type="ECO:0000256" key="11">
    <source>
        <dbReference type="ARBA" id="ARBA00022989"/>
    </source>
</evidence>
<evidence type="ECO:0000256" key="2">
    <source>
        <dbReference type="ARBA" id="ARBA00004651"/>
    </source>
</evidence>
<evidence type="ECO:0000313" key="16">
    <source>
        <dbReference type="EMBL" id="KIL45293.1"/>
    </source>
</evidence>
<dbReference type="PRINTS" id="PR00344">
    <property type="entry name" value="BCTRLSENSOR"/>
</dbReference>
<feature type="transmembrane region" description="Helical" evidence="14">
    <location>
        <begin position="9"/>
        <end position="28"/>
    </location>
</feature>
<dbReference type="GO" id="GO:0005886">
    <property type="term" value="C:plasma membrane"/>
    <property type="evidence" value="ECO:0007669"/>
    <property type="project" value="UniProtKB-SubCell"/>
</dbReference>